<dbReference type="EMBL" id="BK015132">
    <property type="protein sequence ID" value="DAD92276.1"/>
    <property type="molecule type" value="Genomic_DNA"/>
</dbReference>
<reference evidence="1" key="1">
    <citation type="journal article" date="2021" name="Proc. Natl. Acad. Sci. U.S.A.">
        <title>A Catalog of Tens of Thousands of Viruses from Human Metagenomes Reveals Hidden Associations with Chronic Diseases.</title>
        <authorList>
            <person name="Tisza M.J."/>
            <person name="Buck C.B."/>
        </authorList>
    </citation>
    <scope>NUCLEOTIDE SEQUENCE</scope>
    <source>
        <strain evidence="1">Ct9MV2</strain>
    </source>
</reference>
<name>A0A8S5NCT7_9CAUD</name>
<protein>
    <submittedName>
        <fullName evidence="1">Major capsid protein</fullName>
    </submittedName>
</protein>
<sequence>MAIVVKNTNYSGEVLENILTLAATGNEIVEKGLIMIIPGVEKKVSLPRLKTGKMLQKRKEDPVKGDSKGDFNYDEKSLDPVDFMAFTVFNPRAFEQIWRKYQPKGNLVFRELPPEVQNKLLGELSKQVKFELGEHYVNGEYVEKGTDDQLMNGIITQMAKDDDVIVVKPIADATMLDKLKVVRTAIPKAMRNNPNLRIIMSIDDFDKYDDELTKREYKNSSETDINSKRYKGITIETLAAWPDGLILATLCSMSADGNFFAAVNLQDDEDVIQIDKLSNASELYFFKLLMKADTNIAFGEECIVLDSREVPKFTPIAEG</sequence>
<accession>A0A8S5NCT7</accession>
<evidence type="ECO:0000313" key="1">
    <source>
        <dbReference type="EMBL" id="DAD92276.1"/>
    </source>
</evidence>
<proteinExistence type="predicted"/>
<organism evidence="1">
    <name type="scientific">Myoviridae sp. ct9MV2</name>
    <dbReference type="NCBI Taxonomy" id="2826625"/>
    <lineage>
        <taxon>Viruses</taxon>
        <taxon>Duplodnaviria</taxon>
        <taxon>Heunggongvirae</taxon>
        <taxon>Uroviricota</taxon>
        <taxon>Caudoviricetes</taxon>
    </lineage>
</organism>